<accession>A0ABP7M538</accession>
<protein>
    <recommendedName>
        <fullName evidence="1">Immunity MXAN-0049 protein domain-containing protein</fullName>
    </recommendedName>
</protein>
<organism evidence="2 3">
    <name type="scientific">Litoribacillus peritrichatus</name>
    <dbReference type="NCBI Taxonomy" id="718191"/>
    <lineage>
        <taxon>Bacteria</taxon>
        <taxon>Pseudomonadati</taxon>
        <taxon>Pseudomonadota</taxon>
        <taxon>Gammaproteobacteria</taxon>
        <taxon>Oceanospirillales</taxon>
        <taxon>Oceanospirillaceae</taxon>
        <taxon>Litoribacillus</taxon>
    </lineage>
</organism>
<name>A0ABP7M538_9GAMM</name>
<gene>
    <name evidence="2" type="ORF">GCM10022277_07320</name>
</gene>
<comment type="caution">
    <text evidence="2">The sequence shown here is derived from an EMBL/GenBank/DDBJ whole genome shotgun (WGS) entry which is preliminary data.</text>
</comment>
<sequence length="197" mass="21641">MAEDADCSTYYVLACFMRNDGADITTPPKLPAKYDVWMTGDEIPESEISTPLEYAIEAEDEGMMLPFFDGLSAPLMSRELISSLETCGVDNLQVFDAKVKISDSGETLDSYAAVNIVGLIEAADLAASDYDSSPLTNRTQYSTSFDSLTVDEEKVNGALCFRMAESVSIILVHQSVKDVLEPLFPRLSFIKPEDYSN</sequence>
<dbReference type="RefSeq" id="WP_344795599.1">
    <property type="nucleotide sequence ID" value="NZ_BAABBN010000004.1"/>
</dbReference>
<evidence type="ECO:0000313" key="2">
    <source>
        <dbReference type="EMBL" id="GAA3915278.1"/>
    </source>
</evidence>
<evidence type="ECO:0000259" key="1">
    <source>
        <dbReference type="Pfam" id="PF07791"/>
    </source>
</evidence>
<dbReference type="Proteomes" id="UP001501565">
    <property type="component" value="Unassembled WGS sequence"/>
</dbReference>
<proteinExistence type="predicted"/>
<reference evidence="3" key="1">
    <citation type="journal article" date="2019" name="Int. J. Syst. Evol. Microbiol.">
        <title>The Global Catalogue of Microorganisms (GCM) 10K type strain sequencing project: providing services to taxonomists for standard genome sequencing and annotation.</title>
        <authorList>
            <consortium name="The Broad Institute Genomics Platform"/>
            <consortium name="The Broad Institute Genome Sequencing Center for Infectious Disease"/>
            <person name="Wu L."/>
            <person name="Ma J."/>
        </authorList>
    </citation>
    <scope>NUCLEOTIDE SEQUENCE [LARGE SCALE GENOMIC DNA]</scope>
    <source>
        <strain evidence="3">JCM 17551</strain>
    </source>
</reference>
<dbReference type="InterPro" id="IPR012433">
    <property type="entry name" value="Imm11"/>
</dbReference>
<dbReference type="EMBL" id="BAABBN010000004">
    <property type="protein sequence ID" value="GAA3915278.1"/>
    <property type="molecule type" value="Genomic_DNA"/>
</dbReference>
<feature type="domain" description="Immunity MXAN-0049 protein" evidence="1">
    <location>
        <begin position="59"/>
        <end position="181"/>
    </location>
</feature>
<evidence type="ECO:0000313" key="3">
    <source>
        <dbReference type="Proteomes" id="UP001501565"/>
    </source>
</evidence>
<dbReference type="Pfam" id="PF07791">
    <property type="entry name" value="Imm11"/>
    <property type="match status" value="1"/>
</dbReference>
<keyword evidence="3" id="KW-1185">Reference proteome</keyword>